<keyword evidence="2" id="KW-0472">Membrane</keyword>
<evidence type="ECO:0000259" key="3">
    <source>
        <dbReference type="PROSITE" id="PS50924"/>
    </source>
</evidence>
<keyword evidence="5" id="KW-1185">Reference proteome</keyword>
<dbReference type="Pfam" id="PF03707">
    <property type="entry name" value="MHYT"/>
    <property type="match status" value="2"/>
</dbReference>
<feature type="transmembrane region" description="Helical" evidence="2">
    <location>
        <begin position="92"/>
        <end position="118"/>
    </location>
</feature>
<dbReference type="HOGENOM" id="CLU_008375_1_0_1"/>
<keyword evidence="2" id="KW-0812">Transmembrane</keyword>
<evidence type="ECO:0000256" key="1">
    <source>
        <dbReference type="SAM" id="MobiDB-lite"/>
    </source>
</evidence>
<feature type="domain" description="MHYT" evidence="3">
    <location>
        <begin position="1"/>
        <end position="154"/>
    </location>
</feature>
<dbReference type="Proteomes" id="UP000006753">
    <property type="component" value="Unassembled WGS sequence"/>
</dbReference>
<feature type="region of interest" description="Disordered" evidence="1">
    <location>
        <begin position="667"/>
        <end position="778"/>
    </location>
</feature>
<protein>
    <recommendedName>
        <fullName evidence="3">MHYT domain-containing protein</fullName>
    </recommendedName>
</protein>
<feature type="compositionally biased region" description="Basic and acidic residues" evidence="1">
    <location>
        <begin position="677"/>
        <end position="703"/>
    </location>
</feature>
<dbReference type="InterPro" id="IPR005330">
    <property type="entry name" value="MHYT_dom"/>
</dbReference>
<dbReference type="InParanoid" id="K1WLG7"/>
<dbReference type="OrthoDB" id="264015at2759"/>
<dbReference type="EMBL" id="JH921448">
    <property type="protein sequence ID" value="EKD13671.1"/>
    <property type="molecule type" value="Genomic_DNA"/>
</dbReference>
<dbReference type="KEGG" id="mbe:MBM_07872"/>
<proteinExistence type="predicted"/>
<feature type="transmembrane region" description="Helical" evidence="2">
    <location>
        <begin position="60"/>
        <end position="80"/>
    </location>
</feature>
<dbReference type="PANTHER" id="PTHR35152">
    <property type="entry name" value="DOMAIN SIGNALLING PROTEIN, PUTATIVE (AFU_ORTHOLOGUE AFUA_5G11310)-RELATED"/>
    <property type="match status" value="1"/>
</dbReference>
<dbReference type="STRING" id="1072389.K1WLG7"/>
<name>K1WLG7_MARBU</name>
<dbReference type="PANTHER" id="PTHR35152:SF1">
    <property type="entry name" value="DOMAIN SIGNALLING PROTEIN, PUTATIVE (AFU_ORTHOLOGUE AFUA_5G11310)-RELATED"/>
    <property type="match status" value="1"/>
</dbReference>
<organism evidence="4 5">
    <name type="scientific">Marssonina brunnea f. sp. multigermtubi (strain MB_m1)</name>
    <name type="common">Marssonina leaf spot fungus</name>
    <dbReference type="NCBI Taxonomy" id="1072389"/>
    <lineage>
        <taxon>Eukaryota</taxon>
        <taxon>Fungi</taxon>
        <taxon>Dikarya</taxon>
        <taxon>Ascomycota</taxon>
        <taxon>Pezizomycotina</taxon>
        <taxon>Leotiomycetes</taxon>
        <taxon>Helotiales</taxon>
        <taxon>Drepanopezizaceae</taxon>
        <taxon>Drepanopeziza</taxon>
    </lineage>
</organism>
<feature type="transmembrane region" description="Helical" evidence="2">
    <location>
        <begin position="30"/>
        <end position="53"/>
    </location>
</feature>
<dbReference type="eggNOG" id="ENOG502QTP5">
    <property type="taxonomic scope" value="Eukaryota"/>
</dbReference>
<sequence>MGGISIWCMHFVGNCAIVLGDGQEQIQLDISGGFTTLSFFTPIVVLFIAFGVVGSDESSIFRVVLGGVLAGLGICGMHFLGQAGIANYDCIYDVGAFVGAAVIAIVASVVALVIFFIFRSAWKSSLWKRGLVALILASAVSGMHWLASVGTSYRYKFTGSGPFAVSYMATAVVVVIVLSIICCMILFFLTLLEQARYRRLEKEAEQVVLATAIFDSHGKLLVTHEGLLPTKKIANSWLEKSMDDVFGVAHPVFLWIFRTSRNWYAVSGLIFGMRNHIRNAGVKGRLRSLDESALFTEEGTPINDYSAIFRELFCIAAADLADDLRHPVEKLGVLYDEVVTTGLAAKAAEKGEKSTATAASSMLDVERDVDSSLGKGQLLFLVRKVNGHEADAMQAHGFRFSDPENVVTSLAKSLRVGPRGLARRLNIMRHYAGDHHMLDPGVHLGCFAIRASMAVGNRGFDILVRKDAKNQLPAMQSPLNTLETWQIEYLETMDSQSMSMCVKQLYKATKPNNKNAQQREFAKNLLQTIEALKDEMGDPLFVDSLLIAKPFDVPCRGPTDHSAPGIASLIAFRMILPLHSRAPGRKLTFTPLSLFQAQQRVYRNSPDNAFFARTIHREFAPMLDVERVSGTFKEANSVTRKLTSDIARWSKSNRSSRHDVGMGEHVDMYGNALPDSSSEHRGPGKNRFWDKTSHTRRMGEHSSEQNLIGLGSGSGLAGHQKYRRDGVNTGHETSNRPCSVGSPPPGDPEPATQMQLLDPDYHRREPSTPRPVQEKEEESKIYVDELFRLTITKRQVG</sequence>
<evidence type="ECO:0000313" key="4">
    <source>
        <dbReference type="EMBL" id="EKD13671.1"/>
    </source>
</evidence>
<dbReference type="AlphaFoldDB" id="K1WLG7"/>
<evidence type="ECO:0000313" key="5">
    <source>
        <dbReference type="Proteomes" id="UP000006753"/>
    </source>
</evidence>
<feature type="transmembrane region" description="Helical" evidence="2">
    <location>
        <begin position="130"/>
        <end position="147"/>
    </location>
</feature>
<dbReference type="GeneID" id="18763807"/>
<evidence type="ECO:0000256" key="2">
    <source>
        <dbReference type="SAM" id="Phobius"/>
    </source>
</evidence>
<dbReference type="PROSITE" id="PS50924">
    <property type="entry name" value="MHYT"/>
    <property type="match status" value="1"/>
</dbReference>
<gene>
    <name evidence="4" type="ORF">MBM_07872</name>
</gene>
<reference evidence="4 5" key="1">
    <citation type="journal article" date="2012" name="BMC Genomics">
        <title>Sequencing the genome of Marssonina brunnea reveals fungus-poplar co-evolution.</title>
        <authorList>
            <person name="Zhu S."/>
            <person name="Cao Y.-Z."/>
            <person name="Jiang C."/>
            <person name="Tan B.-Y."/>
            <person name="Wang Z."/>
            <person name="Feng S."/>
            <person name="Zhang L."/>
            <person name="Su X.-H."/>
            <person name="Brejova B."/>
            <person name="Vinar T."/>
            <person name="Xu M."/>
            <person name="Wang M.-X."/>
            <person name="Zhang S.-G."/>
            <person name="Huang M.-R."/>
            <person name="Wu R."/>
            <person name="Zhou Y."/>
        </authorList>
    </citation>
    <scope>NUCLEOTIDE SEQUENCE [LARGE SCALE GENOMIC DNA]</scope>
    <source>
        <strain evidence="4 5">MB_m1</strain>
    </source>
</reference>
<feature type="transmembrane region" description="Helical" evidence="2">
    <location>
        <begin position="167"/>
        <end position="192"/>
    </location>
</feature>
<accession>K1WLG7</accession>
<feature type="compositionally biased region" description="Basic and acidic residues" evidence="1">
    <location>
        <begin position="759"/>
        <end position="778"/>
    </location>
</feature>
<dbReference type="OMA" id="HQEFGHI"/>
<keyword evidence="2" id="KW-1133">Transmembrane helix</keyword>